<dbReference type="Proteomes" id="UP001187192">
    <property type="component" value="Unassembled WGS sequence"/>
</dbReference>
<name>A0AA87Z2J3_FICCA</name>
<comment type="caution">
    <text evidence="1">The sequence shown here is derived from an EMBL/GenBank/DDBJ whole genome shotgun (WGS) entry which is preliminary data.</text>
</comment>
<feature type="non-terminal residue" evidence="1">
    <location>
        <position position="1"/>
    </location>
</feature>
<proteinExistence type="predicted"/>
<evidence type="ECO:0000313" key="2">
    <source>
        <dbReference type="EMBL" id="GMN22855.1"/>
    </source>
</evidence>
<reference evidence="1" key="1">
    <citation type="submission" date="2023-07" db="EMBL/GenBank/DDBJ databases">
        <title>draft genome sequence of fig (Ficus carica).</title>
        <authorList>
            <person name="Takahashi T."/>
            <person name="Nishimura K."/>
        </authorList>
    </citation>
    <scope>NUCLEOTIDE SEQUENCE</scope>
</reference>
<evidence type="ECO:0000313" key="3">
    <source>
        <dbReference type="Proteomes" id="UP001187192"/>
    </source>
</evidence>
<dbReference type="EMBL" id="BTGU01009322">
    <property type="protein sequence ID" value="GMN22855.1"/>
    <property type="molecule type" value="Genomic_DNA"/>
</dbReference>
<organism evidence="1 3">
    <name type="scientific">Ficus carica</name>
    <name type="common">Common fig</name>
    <dbReference type="NCBI Taxonomy" id="3494"/>
    <lineage>
        <taxon>Eukaryota</taxon>
        <taxon>Viridiplantae</taxon>
        <taxon>Streptophyta</taxon>
        <taxon>Embryophyta</taxon>
        <taxon>Tracheophyta</taxon>
        <taxon>Spermatophyta</taxon>
        <taxon>Magnoliopsida</taxon>
        <taxon>eudicotyledons</taxon>
        <taxon>Gunneridae</taxon>
        <taxon>Pentapetalae</taxon>
        <taxon>rosids</taxon>
        <taxon>fabids</taxon>
        <taxon>Rosales</taxon>
        <taxon>Moraceae</taxon>
        <taxon>Ficeae</taxon>
        <taxon>Ficus</taxon>
    </lineage>
</organism>
<dbReference type="AlphaFoldDB" id="A0AA87Z2J3"/>
<evidence type="ECO:0000313" key="1">
    <source>
        <dbReference type="EMBL" id="GMN22845.1"/>
    </source>
</evidence>
<keyword evidence="3" id="KW-1185">Reference proteome</keyword>
<dbReference type="EMBL" id="BTGU01009320">
    <property type="protein sequence ID" value="GMN22845.1"/>
    <property type="molecule type" value="Genomic_DNA"/>
</dbReference>
<accession>A0AA87Z2J3</accession>
<sequence length="122" mass="14091">MIRFDVHVWIVEIIDLIQLMKLEDTCLPNKAKEPIVEEDVGDNLFDMVNDLEEQFVHRPELFEAMMNDVEMPLYDGCSKYTKLSALVKLWNMKASGGWTNSSFTALLEFLREVLPVDNKIPA</sequence>
<gene>
    <name evidence="1" type="ORF">TIFTF001_051256</name>
    <name evidence="2" type="ORF">TIFTF001_051257</name>
</gene>
<protein>
    <submittedName>
        <fullName evidence="1">Uncharacterized protein</fullName>
    </submittedName>
</protein>